<evidence type="ECO:0000313" key="4">
    <source>
        <dbReference type="Proteomes" id="UP000054350"/>
    </source>
</evidence>
<dbReference type="GO" id="GO:0006508">
    <property type="term" value="P:proteolysis"/>
    <property type="evidence" value="ECO:0007669"/>
    <property type="project" value="InterPro"/>
</dbReference>
<sequence length="242" mass="25721">MIRTAAAAAALRRRACAVPTIRPAFRPYTTTNEPAKRNPTSSSASVPPPPPEPRIDGAVVGCYAGERPSLEHLTAAALAVNERAHHALFMQLEHSGFRGNAGECRVLYPAVSALDHVGEPVLDEVPPRVAVVGLGKRPVGEEKGKEGVVDEPAERARRALPEQAAIGVKALKDTGARTIAIEPFLPTTPTDHARAEGAVLATYSFDHLKTKKAADRVRDAALPPLHFVPLDRDGRPATLSAD</sequence>
<evidence type="ECO:0000259" key="2">
    <source>
        <dbReference type="Pfam" id="PF02789"/>
    </source>
</evidence>
<dbReference type="InterPro" id="IPR043472">
    <property type="entry name" value="Macro_dom-like"/>
</dbReference>
<organism evidence="3 4">
    <name type="scientific">Allomyces macrogynus (strain ATCC 38327)</name>
    <name type="common">Allomyces javanicus var. macrogynus</name>
    <dbReference type="NCBI Taxonomy" id="578462"/>
    <lineage>
        <taxon>Eukaryota</taxon>
        <taxon>Fungi</taxon>
        <taxon>Fungi incertae sedis</taxon>
        <taxon>Blastocladiomycota</taxon>
        <taxon>Blastocladiomycetes</taxon>
        <taxon>Blastocladiales</taxon>
        <taxon>Blastocladiaceae</taxon>
        <taxon>Allomyces</taxon>
    </lineage>
</organism>
<dbReference type="GO" id="GO:0070006">
    <property type="term" value="F:metalloaminopeptidase activity"/>
    <property type="evidence" value="ECO:0007669"/>
    <property type="project" value="InterPro"/>
</dbReference>
<evidence type="ECO:0000313" key="3">
    <source>
        <dbReference type="EMBL" id="KNE68588.1"/>
    </source>
</evidence>
<dbReference type="STRING" id="578462.A0A0L0T194"/>
<dbReference type="InterPro" id="IPR008283">
    <property type="entry name" value="Peptidase_M17_N"/>
</dbReference>
<keyword evidence="4" id="KW-1185">Reference proteome</keyword>
<dbReference type="Pfam" id="PF02789">
    <property type="entry name" value="Peptidase_M17_N"/>
    <property type="match status" value="1"/>
</dbReference>
<dbReference type="VEuPathDB" id="FungiDB:AMAG_19756"/>
<name>A0A0L0T194_ALLM3</name>
<protein>
    <recommendedName>
        <fullName evidence="2">Peptidase M17 leucyl aminopeptidase N-terminal domain-containing protein</fullName>
    </recommendedName>
</protein>
<dbReference type="Gene3D" id="3.40.220.10">
    <property type="entry name" value="Leucine Aminopeptidase, subunit E, domain 1"/>
    <property type="match status" value="1"/>
</dbReference>
<dbReference type="Proteomes" id="UP000054350">
    <property type="component" value="Unassembled WGS sequence"/>
</dbReference>
<evidence type="ECO:0000256" key="1">
    <source>
        <dbReference type="SAM" id="MobiDB-lite"/>
    </source>
</evidence>
<dbReference type="AlphaFoldDB" id="A0A0L0T194"/>
<accession>A0A0L0T194</accession>
<dbReference type="OrthoDB" id="412814at2759"/>
<proteinExistence type="predicted"/>
<reference evidence="3 4" key="1">
    <citation type="submission" date="2009-11" db="EMBL/GenBank/DDBJ databases">
        <title>Annotation of Allomyces macrogynus ATCC 38327.</title>
        <authorList>
            <consortium name="The Broad Institute Genome Sequencing Platform"/>
            <person name="Russ C."/>
            <person name="Cuomo C."/>
            <person name="Burger G."/>
            <person name="Gray M.W."/>
            <person name="Holland P.W.H."/>
            <person name="King N."/>
            <person name="Lang F.B.F."/>
            <person name="Roger A.J."/>
            <person name="Ruiz-Trillo I."/>
            <person name="Young S.K."/>
            <person name="Zeng Q."/>
            <person name="Gargeya S."/>
            <person name="Fitzgerald M."/>
            <person name="Haas B."/>
            <person name="Abouelleil A."/>
            <person name="Alvarado L."/>
            <person name="Arachchi H.M."/>
            <person name="Berlin A."/>
            <person name="Chapman S.B."/>
            <person name="Gearin G."/>
            <person name="Goldberg J."/>
            <person name="Griggs A."/>
            <person name="Gujja S."/>
            <person name="Hansen M."/>
            <person name="Heiman D."/>
            <person name="Howarth C."/>
            <person name="Larimer J."/>
            <person name="Lui A."/>
            <person name="MacDonald P.J.P."/>
            <person name="McCowen C."/>
            <person name="Montmayeur A."/>
            <person name="Murphy C."/>
            <person name="Neiman D."/>
            <person name="Pearson M."/>
            <person name="Priest M."/>
            <person name="Roberts A."/>
            <person name="Saif S."/>
            <person name="Shea T."/>
            <person name="Sisk P."/>
            <person name="Stolte C."/>
            <person name="Sykes S."/>
            <person name="Wortman J."/>
            <person name="Nusbaum C."/>
            <person name="Birren B."/>
        </authorList>
    </citation>
    <scope>NUCLEOTIDE SEQUENCE [LARGE SCALE GENOMIC DNA]</scope>
    <source>
        <strain evidence="3 4">ATCC 38327</strain>
    </source>
</reference>
<reference evidence="4" key="2">
    <citation type="submission" date="2009-11" db="EMBL/GenBank/DDBJ databases">
        <title>The Genome Sequence of Allomyces macrogynus strain ATCC 38327.</title>
        <authorList>
            <consortium name="The Broad Institute Genome Sequencing Platform"/>
            <person name="Russ C."/>
            <person name="Cuomo C."/>
            <person name="Shea T."/>
            <person name="Young S.K."/>
            <person name="Zeng Q."/>
            <person name="Koehrsen M."/>
            <person name="Haas B."/>
            <person name="Borodovsky M."/>
            <person name="Guigo R."/>
            <person name="Alvarado L."/>
            <person name="Berlin A."/>
            <person name="Borenstein D."/>
            <person name="Chen Z."/>
            <person name="Engels R."/>
            <person name="Freedman E."/>
            <person name="Gellesch M."/>
            <person name="Goldberg J."/>
            <person name="Griggs A."/>
            <person name="Gujja S."/>
            <person name="Heiman D."/>
            <person name="Hepburn T."/>
            <person name="Howarth C."/>
            <person name="Jen D."/>
            <person name="Larson L."/>
            <person name="Lewis B."/>
            <person name="Mehta T."/>
            <person name="Park D."/>
            <person name="Pearson M."/>
            <person name="Roberts A."/>
            <person name="Saif S."/>
            <person name="Shenoy N."/>
            <person name="Sisk P."/>
            <person name="Stolte C."/>
            <person name="Sykes S."/>
            <person name="Walk T."/>
            <person name="White J."/>
            <person name="Yandava C."/>
            <person name="Burger G."/>
            <person name="Gray M.W."/>
            <person name="Holland P.W.H."/>
            <person name="King N."/>
            <person name="Lang F.B.F."/>
            <person name="Roger A.J."/>
            <person name="Ruiz-Trillo I."/>
            <person name="Lander E."/>
            <person name="Nusbaum C."/>
        </authorList>
    </citation>
    <scope>NUCLEOTIDE SEQUENCE [LARGE SCALE GENOMIC DNA]</scope>
    <source>
        <strain evidence="4">ATCC 38327</strain>
    </source>
</reference>
<dbReference type="SUPFAM" id="SSF52949">
    <property type="entry name" value="Macro domain-like"/>
    <property type="match status" value="1"/>
</dbReference>
<gene>
    <name evidence="3" type="ORF">AMAG_19756</name>
</gene>
<dbReference type="EMBL" id="GG745357">
    <property type="protein sequence ID" value="KNE68588.1"/>
    <property type="molecule type" value="Genomic_DNA"/>
</dbReference>
<feature type="domain" description="Peptidase M17 leucyl aminopeptidase N-terminal" evidence="2">
    <location>
        <begin position="59"/>
        <end position="212"/>
    </location>
</feature>
<dbReference type="eggNOG" id="KOG2597">
    <property type="taxonomic scope" value="Eukaryota"/>
</dbReference>
<feature type="region of interest" description="Disordered" evidence="1">
    <location>
        <begin position="26"/>
        <end position="55"/>
    </location>
</feature>